<name>A0AAJ5ZEP7_9CHLR</name>
<dbReference type="Proteomes" id="UP001321249">
    <property type="component" value="Unassembled WGS sequence"/>
</dbReference>
<gene>
    <name evidence="1" type="ORF">GKO46_13735</name>
    <name evidence="2" type="ORF">GKO48_03270</name>
</gene>
<reference evidence="3 4" key="1">
    <citation type="submission" date="2019-11" db="EMBL/GenBank/DDBJ databases">
        <authorList>
            <person name="Cho J.-C."/>
        </authorList>
    </citation>
    <scope>NUCLEOTIDE SEQUENCE [LARGE SCALE GENOMIC DNA]</scope>
    <source>
        <strain evidence="2 3">JH1073</strain>
        <strain evidence="1 4">JH702</strain>
    </source>
</reference>
<evidence type="ECO:0000313" key="1">
    <source>
        <dbReference type="EMBL" id="MDG0868121.1"/>
    </source>
</evidence>
<reference evidence="3" key="3">
    <citation type="submission" date="2023-06" db="EMBL/GenBank/DDBJ databases">
        <title>Pangenomics reveal diversification of enzyme families and niche specialization in globally abundant SAR202 bacteria.</title>
        <authorList>
            <person name="Saw J.H.W."/>
        </authorList>
    </citation>
    <scope>NUCLEOTIDE SEQUENCE [LARGE SCALE GENOMIC DNA]</scope>
    <source>
        <strain evidence="3">JH1073</strain>
    </source>
</reference>
<evidence type="ECO:0000313" key="4">
    <source>
        <dbReference type="Proteomes" id="UP001321249"/>
    </source>
</evidence>
<dbReference type="Proteomes" id="UP001219901">
    <property type="component" value="Chromosome"/>
</dbReference>
<dbReference type="EMBL" id="WMBE01000007">
    <property type="protein sequence ID" value="MDG0868121.1"/>
    <property type="molecule type" value="Genomic_DNA"/>
</dbReference>
<sequence>MNERLFTPRSLLVAGVVLVIVLVVAGSDLVGKVDDSAVRSQGRELFVPGTGDLASVEYPENFNECAAAGFVGIGINPEQSDIRVDFLRNRSEDESAFQRLLTESWCQDFMSVAEGYSGASEYSRNELDVWYGALRGSEIPRINWYTASATGGAANRITYQVVSEFDKTLFIAKAESLRIPRDAIEVGVWWSASLDEPPINKQSELGLELSYIHQFPAVLSEGLQVNLDLHNWSERTIRIGHGTESTMTIYVFTEDGRQVWRSGSGVIAEPGQQTELVAEQRARFTRNWQLENLAGFSVPPGRYLSRGCLEFHYDRDLTGGKLVKDELCTEDVEFVYTVE</sequence>
<organism evidence="2 3">
    <name type="scientific">Candidatus Lucifugimonas marina</name>
    <dbReference type="NCBI Taxonomy" id="3038979"/>
    <lineage>
        <taxon>Bacteria</taxon>
        <taxon>Bacillati</taxon>
        <taxon>Chloroflexota</taxon>
        <taxon>Dehalococcoidia</taxon>
        <taxon>SAR202 cluster</taxon>
        <taxon>Candidatus Lucifugimonadales</taxon>
        <taxon>Candidatus Lucifugimonadaceae</taxon>
        <taxon>Candidatus Lucifugimonas</taxon>
    </lineage>
</organism>
<proteinExistence type="predicted"/>
<keyword evidence="3" id="KW-1185">Reference proteome</keyword>
<reference evidence="2" key="2">
    <citation type="journal article" date="2023" name="Nat. Commun.">
        <title>Cultivation of marine bacteria of the SAR202 clade.</title>
        <authorList>
            <person name="Lim Y."/>
            <person name="Seo J.H."/>
            <person name="Giovannoni S.J."/>
            <person name="Kang I."/>
            <person name="Cho J.C."/>
        </authorList>
    </citation>
    <scope>NUCLEOTIDE SEQUENCE</scope>
    <source>
        <strain evidence="2">JH1073</strain>
    </source>
</reference>
<dbReference type="EMBL" id="CP046147">
    <property type="protein sequence ID" value="WFG38666.1"/>
    <property type="molecule type" value="Genomic_DNA"/>
</dbReference>
<dbReference type="RefSeq" id="WP_342827108.1">
    <property type="nucleotide sequence ID" value="NZ_CP046146.1"/>
</dbReference>
<protein>
    <submittedName>
        <fullName evidence="2">Uncharacterized protein</fullName>
    </submittedName>
</protein>
<evidence type="ECO:0000313" key="2">
    <source>
        <dbReference type="EMBL" id="WFG38666.1"/>
    </source>
</evidence>
<accession>A0AAJ5ZEP7</accession>
<dbReference type="AlphaFoldDB" id="A0AAJ5ZEP7"/>
<evidence type="ECO:0000313" key="3">
    <source>
        <dbReference type="Proteomes" id="UP001219901"/>
    </source>
</evidence>